<dbReference type="STRING" id="1618337.UT28_C0001G0624"/>
<protein>
    <submittedName>
        <fullName evidence="1">Uncharacterized protein</fullName>
    </submittedName>
</protein>
<proteinExistence type="predicted"/>
<evidence type="ECO:0000313" key="1">
    <source>
        <dbReference type="EMBL" id="AKM82425.1"/>
    </source>
</evidence>
<accession>A0A0G4B496</accession>
<sequence length="157" mass="18567">MTGSFKEKFDLVTREFQEICEFKISESSLLDADKETYIRFFRDCFHLKDWLRNDNAIKNNNAKNIIETYINNSSYLKFSADVANASKHKILNPKRKIRVDKDIDLVESGYIMPGDFTMTQFGKCVRIIYNEYHSINAFTLAKGCIDEWRMFIEKYKL</sequence>
<organism evidence="1 2">
    <name type="scientific">Berkelbacteria bacterium GW2011_GWE1_39_12</name>
    <dbReference type="NCBI Taxonomy" id="1618337"/>
    <lineage>
        <taxon>Bacteria</taxon>
        <taxon>Candidatus Berkelbacteria</taxon>
    </lineage>
</organism>
<name>A0A0G4B496_9BACT</name>
<dbReference type="KEGG" id="bbgw:UT28_C0001G0624"/>
<dbReference type="Proteomes" id="UP000035648">
    <property type="component" value="Chromosome"/>
</dbReference>
<reference evidence="1 2" key="1">
    <citation type="journal article" date="2015" name="Nature">
        <title>rRNA introns, odd ribosomes, and small enigmatic genomes across a large radiation of phyla.</title>
        <authorList>
            <person name="Brown C.T."/>
            <person name="Hug L.A."/>
            <person name="Thomas B.C."/>
            <person name="Sharon I."/>
            <person name="Castelle C.J."/>
            <person name="Singh A."/>
            <person name="Wilkins M.J."/>
            <person name="Williams K.H."/>
            <person name="Banfield J.F."/>
        </authorList>
    </citation>
    <scope>NUCLEOTIDE SEQUENCE [LARGE SCALE GENOMIC DNA]</scope>
</reference>
<gene>
    <name evidence="1" type="ORF">UT28_C0001G0624</name>
</gene>
<dbReference type="EMBL" id="CP011213">
    <property type="protein sequence ID" value="AKM82425.1"/>
    <property type="molecule type" value="Genomic_DNA"/>
</dbReference>
<evidence type="ECO:0000313" key="2">
    <source>
        <dbReference type="Proteomes" id="UP000035648"/>
    </source>
</evidence>
<dbReference type="AlphaFoldDB" id="A0A0G4B496"/>